<dbReference type="Pfam" id="PF02386">
    <property type="entry name" value="TrkH"/>
    <property type="match status" value="2"/>
</dbReference>
<keyword evidence="5 8" id="KW-1133">Transmembrane helix</keyword>
<keyword evidence="4 8" id="KW-0812">Transmembrane</keyword>
<dbReference type="EMBL" id="NBSK02000007">
    <property type="protein sequence ID" value="KAJ0198224.1"/>
    <property type="molecule type" value="Genomic_DNA"/>
</dbReference>
<dbReference type="Proteomes" id="UP000235145">
    <property type="component" value="Unassembled WGS sequence"/>
</dbReference>
<evidence type="ECO:0000256" key="1">
    <source>
        <dbReference type="ARBA" id="ARBA00004141"/>
    </source>
</evidence>
<feature type="transmembrane region" description="Helical" evidence="8">
    <location>
        <begin position="102"/>
        <end position="124"/>
    </location>
</feature>
<dbReference type="OrthoDB" id="9999863at2759"/>
<evidence type="ECO:0000313" key="9">
    <source>
        <dbReference type="EMBL" id="KAJ0198224.1"/>
    </source>
</evidence>
<evidence type="ECO:0000256" key="5">
    <source>
        <dbReference type="ARBA" id="ARBA00022989"/>
    </source>
</evidence>
<feature type="transmembrane region" description="Helical" evidence="8">
    <location>
        <begin position="235"/>
        <end position="255"/>
    </location>
</feature>
<gene>
    <name evidence="9" type="ORF">LSAT_V11C700365460</name>
</gene>
<evidence type="ECO:0000256" key="6">
    <source>
        <dbReference type="ARBA" id="ARBA00023065"/>
    </source>
</evidence>
<protein>
    <recommendedName>
        <fullName evidence="11">Sodium transporter HKT1</fullName>
    </recommendedName>
</protein>
<feature type="transmembrane region" description="Helical" evidence="8">
    <location>
        <begin position="44"/>
        <end position="61"/>
    </location>
</feature>
<keyword evidence="6" id="KW-0406">Ion transport</keyword>
<comment type="subcellular location">
    <subcellularLocation>
        <location evidence="1">Membrane</location>
        <topology evidence="1">Multi-pass membrane protein</topology>
    </subcellularLocation>
</comment>
<feature type="transmembrane region" description="Helical" evidence="8">
    <location>
        <begin position="380"/>
        <end position="400"/>
    </location>
</feature>
<keyword evidence="7 8" id="KW-0472">Membrane</keyword>
<comment type="caution">
    <text evidence="9">The sequence shown here is derived from an EMBL/GenBank/DDBJ whole genome shotgun (WGS) entry which is preliminary data.</text>
</comment>
<accession>A0A9R1V3K6</accession>
<dbReference type="GO" id="GO:0005886">
    <property type="term" value="C:plasma membrane"/>
    <property type="evidence" value="ECO:0000318"/>
    <property type="project" value="GO_Central"/>
</dbReference>
<dbReference type="GO" id="GO:0008324">
    <property type="term" value="F:monoatomic cation transmembrane transporter activity"/>
    <property type="evidence" value="ECO:0000318"/>
    <property type="project" value="GO_Central"/>
</dbReference>
<dbReference type="PANTHER" id="PTHR31064:SF38">
    <property type="entry name" value="CATION TRANSPORTER HKT1_4-RELATED"/>
    <property type="match status" value="1"/>
</dbReference>
<dbReference type="InterPro" id="IPR003445">
    <property type="entry name" value="Cat_transpt"/>
</dbReference>
<keyword evidence="3" id="KW-0813">Transport</keyword>
<feature type="transmembrane region" description="Helical" evidence="8">
    <location>
        <begin position="428"/>
        <end position="446"/>
    </location>
</feature>
<feature type="transmembrane region" description="Helical" evidence="8">
    <location>
        <begin position="267"/>
        <end position="285"/>
    </location>
</feature>
<evidence type="ECO:0000256" key="3">
    <source>
        <dbReference type="ARBA" id="ARBA00022448"/>
    </source>
</evidence>
<organism evidence="9 10">
    <name type="scientific">Lactuca sativa</name>
    <name type="common">Garden lettuce</name>
    <dbReference type="NCBI Taxonomy" id="4236"/>
    <lineage>
        <taxon>Eukaryota</taxon>
        <taxon>Viridiplantae</taxon>
        <taxon>Streptophyta</taxon>
        <taxon>Embryophyta</taxon>
        <taxon>Tracheophyta</taxon>
        <taxon>Spermatophyta</taxon>
        <taxon>Magnoliopsida</taxon>
        <taxon>eudicotyledons</taxon>
        <taxon>Gunneridae</taxon>
        <taxon>Pentapetalae</taxon>
        <taxon>asterids</taxon>
        <taxon>campanulids</taxon>
        <taxon>Asterales</taxon>
        <taxon>Asteraceae</taxon>
        <taxon>Cichorioideae</taxon>
        <taxon>Cichorieae</taxon>
        <taxon>Lactucinae</taxon>
        <taxon>Lactuca</taxon>
    </lineage>
</organism>
<dbReference type="InterPro" id="IPR051143">
    <property type="entry name" value="TrkH_K-transport"/>
</dbReference>
<feature type="transmembrane region" description="Helical" evidence="8">
    <location>
        <begin position="196"/>
        <end position="223"/>
    </location>
</feature>
<sequence>MLSPINEKMKVFSYVGKMLEQLCSPSLCRSTWFHLGGNQLPINLFYFLFILSIGFFILQSMDVKTTTTFTPRNIDLFFTSVSAATVSSMSTVEMEVFSNTQLVVLTILMVIGGEVFISMVILYLRRPFLKESSNDGCKVDPPMCYLNTQSICLDNIELHKIVIRESGSSKSDTFNCEIVSTNDVDMEDLKYKSFKFLGLVVFFYLVFVQILGVVSVFIYINVISSAKNILKQKDIRALTFSIFTVTSTFVNCGFVPTNENMMIFRKNSGLLLILIPQALFGNTLYPPVLRLTIWAIGIFTKKSEARYLLKNSKVLGYNHLLSYQDSLLLATTVLAFIMLQFILFSSMEWSSGSLRDLDLYQKLVGILFETVNTRHTGESIVDLSTINASILVLFIVMMYLPPYTSFSLVREENFEQRSKRSSTFMEKLIFSQLTYLVIFVMLVCITERKQMIQDPLNFNVLNIVVEVISAYGNVGFSTGYSCDRRLKQDGDCENKWYGFSGKWSDGGKLILIVVMIFGRLKKFNMNGGKAWKLL</sequence>
<evidence type="ECO:0000313" key="10">
    <source>
        <dbReference type="Proteomes" id="UP000235145"/>
    </source>
</evidence>
<proteinExistence type="inferred from homology"/>
<evidence type="ECO:0000256" key="2">
    <source>
        <dbReference type="ARBA" id="ARBA00010864"/>
    </source>
</evidence>
<keyword evidence="10" id="KW-1185">Reference proteome</keyword>
<evidence type="ECO:0008006" key="11">
    <source>
        <dbReference type="Google" id="ProtNLM"/>
    </source>
</evidence>
<evidence type="ECO:0000256" key="7">
    <source>
        <dbReference type="ARBA" id="ARBA00023136"/>
    </source>
</evidence>
<comment type="similarity">
    <text evidence="2">Belongs to the TrkH potassium transport family. HKT (TC 2.A.38.3) subfamily.</text>
</comment>
<evidence type="ECO:0000256" key="8">
    <source>
        <dbReference type="SAM" id="Phobius"/>
    </source>
</evidence>
<reference evidence="9 10" key="1">
    <citation type="journal article" date="2017" name="Nat. Commun.">
        <title>Genome assembly with in vitro proximity ligation data and whole-genome triplication in lettuce.</title>
        <authorList>
            <person name="Reyes-Chin-Wo S."/>
            <person name="Wang Z."/>
            <person name="Yang X."/>
            <person name="Kozik A."/>
            <person name="Arikit S."/>
            <person name="Song C."/>
            <person name="Xia L."/>
            <person name="Froenicke L."/>
            <person name="Lavelle D.O."/>
            <person name="Truco M.J."/>
            <person name="Xia R."/>
            <person name="Zhu S."/>
            <person name="Xu C."/>
            <person name="Xu H."/>
            <person name="Xu X."/>
            <person name="Cox K."/>
            <person name="Korf I."/>
            <person name="Meyers B.C."/>
            <person name="Michelmore R.W."/>
        </authorList>
    </citation>
    <scope>NUCLEOTIDE SEQUENCE [LARGE SCALE GENOMIC DNA]</scope>
    <source>
        <strain evidence="10">cv. Salinas</strain>
        <tissue evidence="9">Seedlings</tissue>
    </source>
</reference>
<dbReference type="AlphaFoldDB" id="A0A9R1V3K6"/>
<name>A0A9R1V3K6_LACSA</name>
<feature type="transmembrane region" description="Helical" evidence="8">
    <location>
        <begin position="327"/>
        <end position="345"/>
    </location>
</feature>
<dbReference type="PANTHER" id="PTHR31064">
    <property type="entry name" value="POTASSIUM TRANSPORT PROTEIN DDB_G0292412-RELATED"/>
    <property type="match status" value="1"/>
</dbReference>
<dbReference type="GO" id="GO:0030001">
    <property type="term" value="P:metal ion transport"/>
    <property type="evidence" value="ECO:0007669"/>
    <property type="project" value="UniProtKB-ARBA"/>
</dbReference>
<evidence type="ECO:0000256" key="4">
    <source>
        <dbReference type="ARBA" id="ARBA00022692"/>
    </source>
</evidence>